<dbReference type="Pfam" id="PF19291">
    <property type="entry name" value="TREH_N"/>
    <property type="match status" value="1"/>
</dbReference>
<dbReference type="Pfam" id="PF00723">
    <property type="entry name" value="Glyco_hydro_15"/>
    <property type="match status" value="1"/>
</dbReference>
<keyword evidence="4" id="KW-1185">Reference proteome</keyword>
<comment type="caution">
    <text evidence="3">The sequence shown here is derived from an EMBL/GenBank/DDBJ whole genome shotgun (WGS) entry which is preliminary data.</text>
</comment>
<dbReference type="EMBL" id="JBHSPC010000145">
    <property type="protein sequence ID" value="MFC5675067.1"/>
    <property type="molecule type" value="Genomic_DNA"/>
</dbReference>
<keyword evidence="3" id="KW-0378">Hydrolase</keyword>
<dbReference type="PANTHER" id="PTHR31616">
    <property type="entry name" value="TREHALASE"/>
    <property type="match status" value="1"/>
</dbReference>
<dbReference type="InterPro" id="IPR045582">
    <property type="entry name" value="Trehalase-like_N"/>
</dbReference>
<evidence type="ECO:0000313" key="4">
    <source>
        <dbReference type="Proteomes" id="UP001596183"/>
    </source>
</evidence>
<sequence length="590" mass="65340">MTQHDVLPLHVLREYSLIADGERGALVGPRGDIVWLCAPRWDSGAVFSSLIGGSGHYTVSPRGRFVWGGFYEDGTLIWRNRWITENGIVESREALAFPGDPRRAVLLRRITAVEGIADLTVHLEPHADFGYSSPREVQRDEDGVWKGRSGALRWRWTGAATARPRHHARHITGLAMDLHLDPGDCHDLILELSEEPLAEKPDASRTWSATENAWRREVPVLENNLAPGDSRHAYTVLRGLTSSTGGMVGAVTTSLPERAEAGRNYDYRYVWIRDQCYAGQAVAAAGPHPLLDDAVRFVSARLHQDGPRMAPAYTVTGGPVPDQRRLGLNGYPGGYDRVGNWVNRQFQLDAFGEALMLFAAAQRHGRLDAEGWRAAEIATDAIARRRHEPDAGIWELDNRAWTHSRLSCVAGLRSLAQAAPAGRTRAWTDLADSLVAETAATSTHPSGRWQRSPQDPGLDAALLLPPVRGALPADDPRTLRTLRAYTRKLTHDHYAYRFRHDERPLGEAEGAFLLCGYVMALAEHQQGHQEEALRWFERNRAACGPPGLYTEEYDVGQRQLRGNLPQAFVHALMLETATRLTAAPTTTPGL</sequence>
<name>A0ABW0XWS4_9ACTN</name>
<protein>
    <submittedName>
        <fullName evidence="3">Glycoside hydrolase family 15 protein</fullName>
    </submittedName>
</protein>
<organism evidence="3 4">
    <name type="scientific">Streptomyces incanus</name>
    <dbReference type="NCBI Taxonomy" id="887453"/>
    <lineage>
        <taxon>Bacteria</taxon>
        <taxon>Bacillati</taxon>
        <taxon>Actinomycetota</taxon>
        <taxon>Actinomycetes</taxon>
        <taxon>Kitasatosporales</taxon>
        <taxon>Streptomycetaceae</taxon>
        <taxon>Streptomyces</taxon>
    </lineage>
</organism>
<dbReference type="PANTHER" id="PTHR31616:SF10">
    <property type="entry name" value="TREHALASE"/>
    <property type="match status" value="1"/>
</dbReference>
<reference evidence="4" key="1">
    <citation type="journal article" date="2019" name="Int. J. Syst. Evol. Microbiol.">
        <title>The Global Catalogue of Microorganisms (GCM) 10K type strain sequencing project: providing services to taxonomists for standard genome sequencing and annotation.</title>
        <authorList>
            <consortium name="The Broad Institute Genomics Platform"/>
            <consortium name="The Broad Institute Genome Sequencing Center for Infectious Disease"/>
            <person name="Wu L."/>
            <person name="Ma J."/>
        </authorList>
    </citation>
    <scope>NUCLEOTIDE SEQUENCE [LARGE SCALE GENOMIC DNA]</scope>
    <source>
        <strain evidence="4">JCM 13852</strain>
    </source>
</reference>
<proteinExistence type="predicted"/>
<dbReference type="Proteomes" id="UP001596183">
    <property type="component" value="Unassembled WGS sequence"/>
</dbReference>
<feature type="domain" description="Trehalase-like N-terminal" evidence="2">
    <location>
        <begin position="14"/>
        <end position="144"/>
    </location>
</feature>
<dbReference type="GO" id="GO:0016787">
    <property type="term" value="F:hydrolase activity"/>
    <property type="evidence" value="ECO:0007669"/>
    <property type="project" value="UniProtKB-KW"/>
</dbReference>
<dbReference type="InterPro" id="IPR012341">
    <property type="entry name" value="6hp_glycosidase-like_sf"/>
</dbReference>
<evidence type="ECO:0000313" key="3">
    <source>
        <dbReference type="EMBL" id="MFC5675067.1"/>
    </source>
</evidence>
<evidence type="ECO:0000259" key="1">
    <source>
        <dbReference type="Pfam" id="PF00723"/>
    </source>
</evidence>
<gene>
    <name evidence="3" type="ORF">ACFP2V_34925</name>
</gene>
<dbReference type="InterPro" id="IPR011613">
    <property type="entry name" value="GH15-like"/>
</dbReference>
<feature type="domain" description="GH15-like" evidence="1">
    <location>
        <begin position="243"/>
        <end position="577"/>
    </location>
</feature>
<dbReference type="InterPro" id="IPR008928">
    <property type="entry name" value="6-hairpin_glycosidase_sf"/>
</dbReference>
<evidence type="ECO:0000259" key="2">
    <source>
        <dbReference type="Pfam" id="PF19291"/>
    </source>
</evidence>
<accession>A0ABW0XWS4</accession>
<dbReference type="Gene3D" id="1.50.10.10">
    <property type="match status" value="1"/>
</dbReference>
<dbReference type="RefSeq" id="WP_381219446.1">
    <property type="nucleotide sequence ID" value="NZ_JBHSPC010000145.1"/>
</dbReference>
<dbReference type="SUPFAM" id="SSF48208">
    <property type="entry name" value="Six-hairpin glycosidases"/>
    <property type="match status" value="1"/>
</dbReference>